<dbReference type="InterPro" id="IPR036388">
    <property type="entry name" value="WH-like_DNA-bd_sf"/>
</dbReference>
<reference evidence="2 3" key="1">
    <citation type="submission" date="2020-07" db="EMBL/GenBank/DDBJ databases">
        <title>Genomic Encyclopedia of Archaeal and Bacterial Type Strains, Phase II (KMG-II): from individual species to whole genera.</title>
        <authorList>
            <person name="Goeker M."/>
        </authorList>
    </citation>
    <scope>NUCLEOTIDE SEQUENCE [LARGE SCALE GENOMIC DNA]</scope>
    <source>
        <strain evidence="2 3">DSM 21226</strain>
    </source>
</reference>
<organism evidence="2 3">
    <name type="scientific">Sphaerotilus montanus</name>
    <dbReference type="NCBI Taxonomy" id="522889"/>
    <lineage>
        <taxon>Bacteria</taxon>
        <taxon>Pseudomonadati</taxon>
        <taxon>Pseudomonadota</taxon>
        <taxon>Betaproteobacteria</taxon>
        <taxon>Burkholderiales</taxon>
        <taxon>Sphaerotilaceae</taxon>
        <taxon>Sphaerotilus</taxon>
    </lineage>
</organism>
<dbReference type="Proteomes" id="UP000518288">
    <property type="component" value="Unassembled WGS sequence"/>
</dbReference>
<dbReference type="Gene3D" id="1.10.10.10">
    <property type="entry name" value="Winged helix-like DNA-binding domain superfamily/Winged helix DNA-binding domain"/>
    <property type="match status" value="1"/>
</dbReference>
<dbReference type="RefSeq" id="WP_179634263.1">
    <property type="nucleotide sequence ID" value="NZ_JACCFH010000001.1"/>
</dbReference>
<evidence type="ECO:0000313" key="2">
    <source>
        <dbReference type="EMBL" id="NYG33499.1"/>
    </source>
</evidence>
<comment type="caution">
    <text evidence="2">The sequence shown here is derived from an EMBL/GenBank/DDBJ whole genome shotgun (WGS) entry which is preliminary data.</text>
</comment>
<dbReference type="EMBL" id="JACCFH010000001">
    <property type="protein sequence ID" value="NYG33499.1"/>
    <property type="molecule type" value="Genomic_DNA"/>
</dbReference>
<gene>
    <name evidence="2" type="ORF">BDD16_002485</name>
</gene>
<evidence type="ECO:0000313" key="3">
    <source>
        <dbReference type="Proteomes" id="UP000518288"/>
    </source>
</evidence>
<dbReference type="SMART" id="SM00421">
    <property type="entry name" value="HTH_LUXR"/>
    <property type="match status" value="1"/>
</dbReference>
<dbReference type="InterPro" id="IPR000792">
    <property type="entry name" value="Tscrpt_reg_LuxR_C"/>
</dbReference>
<protein>
    <submittedName>
        <fullName evidence="2">DNA-binding CsgD family transcriptional regulator</fullName>
    </submittedName>
</protein>
<dbReference type="GO" id="GO:0006355">
    <property type="term" value="P:regulation of DNA-templated transcription"/>
    <property type="evidence" value="ECO:0007669"/>
    <property type="project" value="InterPro"/>
</dbReference>
<dbReference type="SUPFAM" id="SSF46894">
    <property type="entry name" value="C-terminal effector domain of the bipartite response regulators"/>
    <property type="match status" value="1"/>
</dbReference>
<evidence type="ECO:0000259" key="1">
    <source>
        <dbReference type="SMART" id="SM00421"/>
    </source>
</evidence>
<dbReference type="AlphaFoldDB" id="A0A7Y9QZI0"/>
<dbReference type="InterPro" id="IPR016032">
    <property type="entry name" value="Sig_transdc_resp-reg_C-effctor"/>
</dbReference>
<accession>A0A7Y9QZI0</accession>
<keyword evidence="3" id="KW-1185">Reference proteome</keyword>
<proteinExistence type="predicted"/>
<dbReference type="GO" id="GO:0003677">
    <property type="term" value="F:DNA binding"/>
    <property type="evidence" value="ECO:0007669"/>
    <property type="project" value="UniProtKB-KW"/>
</dbReference>
<sequence length="393" mass="42546">MTHALAQYDALVHRIYDAALEPSHWPAVVADIAAACGGSRCLLFTPTTSPKRGGFTIPHNLSQGALERWAAKSIHEDPLVQAGLRRNLLREGNAATSVDLLSDEELHRTSFYKELWAPLDIARACFGVVFDGIDSHKRPTVLAVYRSERDGLFEPVVVDLVARLVVHLSRSLGVMYHLRDSEWKVASSQAALDRLAAGVLLLDSKGAVQFTNVAAHRVLQCGDPLALVRGVASGQLRPTLHARLKRFEADFHQAVRDALSPLEEDSPRHFSQSLVLPDAEDRPAWVVHVAPIGEHAALPAGSGDALSRAIVILYDLGAATSVEPAVLSDLFGLTPAECRVALQVLKGGTAEEMAGRVGVAVTTFKTQLQNVYAKTNTHRQADLLKLFLALVAQ</sequence>
<feature type="domain" description="HTH luxR-type" evidence="1">
    <location>
        <begin position="330"/>
        <end position="387"/>
    </location>
</feature>
<name>A0A7Y9QZI0_9BURK</name>
<keyword evidence="2" id="KW-0238">DNA-binding</keyword>